<gene>
    <name evidence="1" type="ORF">EMPS_04106</name>
</gene>
<reference evidence="1" key="1">
    <citation type="submission" date="2021-11" db="EMBL/GenBank/DDBJ databases">
        <authorList>
            <person name="Herlambang A."/>
            <person name="Guo Y."/>
            <person name="Takashima Y."/>
            <person name="Nishizawa T."/>
        </authorList>
    </citation>
    <scope>NUCLEOTIDE SEQUENCE</scope>
    <source>
        <strain evidence="1">E1425</strain>
    </source>
</reference>
<proteinExistence type="predicted"/>
<dbReference type="AlphaFoldDB" id="A0A9P3H800"/>
<evidence type="ECO:0000313" key="2">
    <source>
        <dbReference type="Proteomes" id="UP000827284"/>
    </source>
</evidence>
<evidence type="ECO:0000313" key="1">
    <source>
        <dbReference type="EMBL" id="GJJ71749.1"/>
    </source>
</evidence>
<dbReference type="EMBL" id="BQFW01000006">
    <property type="protein sequence ID" value="GJJ71749.1"/>
    <property type="molecule type" value="Genomic_DNA"/>
</dbReference>
<name>A0A9P3H800_9FUNG</name>
<dbReference type="Proteomes" id="UP000827284">
    <property type="component" value="Unassembled WGS sequence"/>
</dbReference>
<organism evidence="1 2">
    <name type="scientific">Entomortierella parvispora</name>
    <dbReference type="NCBI Taxonomy" id="205924"/>
    <lineage>
        <taxon>Eukaryota</taxon>
        <taxon>Fungi</taxon>
        <taxon>Fungi incertae sedis</taxon>
        <taxon>Mucoromycota</taxon>
        <taxon>Mortierellomycotina</taxon>
        <taxon>Mortierellomycetes</taxon>
        <taxon>Mortierellales</taxon>
        <taxon>Mortierellaceae</taxon>
        <taxon>Entomortierella</taxon>
    </lineage>
</organism>
<dbReference type="InterPro" id="IPR027417">
    <property type="entry name" value="P-loop_NTPase"/>
</dbReference>
<accession>A0A9P3H800</accession>
<dbReference type="SUPFAM" id="SSF52540">
    <property type="entry name" value="P-loop containing nucleoside triphosphate hydrolases"/>
    <property type="match status" value="1"/>
</dbReference>
<keyword evidence="2" id="KW-1185">Reference proteome</keyword>
<comment type="caution">
    <text evidence="1">The sequence shown here is derived from an EMBL/GenBank/DDBJ whole genome shotgun (WGS) entry which is preliminary data.</text>
</comment>
<dbReference type="OrthoDB" id="2432495at2759"/>
<protein>
    <recommendedName>
        <fullName evidence="3">ATPase AAA-type core domain-containing protein</fullName>
    </recommendedName>
</protein>
<sequence length="440" mass="50099">MTHQVCQSRSIPRRALCLMITSQCHHFTTFYSQRPYLCMIVQQPPEGVKRVRTGDNLVQPFLKRFRPNSTVYMEMRSFVYYADQTDNNKPLVQRIHNGEFIRVFGARASGKSSRIVDAMEALKDVYECLYVDFTNLVLSSEEAFWSSLCTLLKLGGTPLAFNSAYGFRNAFNTEHKRWTRPVVIFFDEFDRIHDPYAVEICSSMLGKLRSIRNDPSRGSDRPSHVIRSIVSIGTYAILQLNQTESMLSPFNPCGNFQNRSLSMDQVRELYQEFAADRHMIIDNDVIERIFSMCNGHSGLVNICGVALEKSLSMMRLPLRITVAHWESIVNKVIVAMESYGTFQRLIRDLHGDSEHQKSALAFYRSRFLGNTSDMTVHVSAYPNRELARYLVALGLLIAEEEDGTGDGFKVASPLMDSFVLQSVIPSVYRNAPNTSPPLHN</sequence>
<evidence type="ECO:0008006" key="3">
    <source>
        <dbReference type="Google" id="ProtNLM"/>
    </source>
</evidence>
<reference evidence="1" key="2">
    <citation type="journal article" date="2022" name="Microbiol. Resour. Announc.">
        <title>Whole-Genome Sequence of Entomortierella parvispora E1425, a Mucoromycotan Fungus Associated with Burkholderiaceae-Related Endosymbiotic Bacteria.</title>
        <authorList>
            <person name="Herlambang A."/>
            <person name="Guo Y."/>
            <person name="Takashima Y."/>
            <person name="Narisawa K."/>
            <person name="Ohta H."/>
            <person name="Nishizawa T."/>
        </authorList>
    </citation>
    <scope>NUCLEOTIDE SEQUENCE</scope>
    <source>
        <strain evidence="1">E1425</strain>
    </source>
</reference>